<evidence type="ECO:0000259" key="2">
    <source>
        <dbReference type="Pfam" id="PF02518"/>
    </source>
</evidence>
<evidence type="ECO:0000313" key="6">
    <source>
        <dbReference type="Proteomes" id="UP000270856"/>
    </source>
</evidence>
<proteinExistence type="predicted"/>
<feature type="transmembrane region" description="Helical" evidence="1">
    <location>
        <begin position="128"/>
        <end position="147"/>
    </location>
</feature>
<protein>
    <recommendedName>
        <fullName evidence="7">Histidine kinase/HSP90-like ATPase domain-containing protein</fullName>
    </recommendedName>
</protein>
<reference evidence="5 6" key="1">
    <citation type="submission" date="2018-11" db="EMBL/GenBank/DDBJ databases">
        <title>Aureibaculum marinum gen. nov., sp. nov., a member of the family Flavobacteriaceae isolated from the Bohai Sea.</title>
        <authorList>
            <person name="Ji X."/>
        </authorList>
    </citation>
    <scope>NUCLEOTIDE SEQUENCE [LARGE SCALE GENOMIC DNA]</scope>
    <source>
        <strain evidence="5 6">BH-SD17</strain>
    </source>
</reference>
<organism evidence="5 6">
    <name type="scientific">Aureibaculum marinum</name>
    <dbReference type="NCBI Taxonomy" id="2487930"/>
    <lineage>
        <taxon>Bacteria</taxon>
        <taxon>Pseudomonadati</taxon>
        <taxon>Bacteroidota</taxon>
        <taxon>Flavobacteriia</taxon>
        <taxon>Flavobacteriales</taxon>
        <taxon>Flavobacteriaceae</taxon>
        <taxon>Aureibaculum</taxon>
    </lineage>
</organism>
<dbReference type="EMBL" id="RPFJ01000011">
    <property type="protein sequence ID" value="RPD96490.1"/>
    <property type="molecule type" value="Genomic_DNA"/>
</dbReference>
<evidence type="ECO:0008006" key="7">
    <source>
        <dbReference type="Google" id="ProtNLM"/>
    </source>
</evidence>
<keyword evidence="6" id="KW-1185">Reference proteome</keyword>
<dbReference type="PANTHER" id="PTHR34220">
    <property type="entry name" value="SENSOR HISTIDINE KINASE YPDA"/>
    <property type="match status" value="1"/>
</dbReference>
<dbReference type="SUPFAM" id="SSF55874">
    <property type="entry name" value="ATPase domain of HSP90 chaperone/DNA topoisomerase II/histidine kinase"/>
    <property type="match status" value="1"/>
</dbReference>
<dbReference type="OrthoDB" id="6190788at2"/>
<name>A0A3N4NWD5_9FLAO</name>
<dbReference type="InterPro" id="IPR050640">
    <property type="entry name" value="Bact_2-comp_sensor_kinase"/>
</dbReference>
<dbReference type="Pfam" id="PF02518">
    <property type="entry name" value="HATPase_c"/>
    <property type="match status" value="1"/>
</dbReference>
<evidence type="ECO:0000313" key="5">
    <source>
        <dbReference type="EMBL" id="RPD96490.1"/>
    </source>
</evidence>
<dbReference type="GO" id="GO:0016020">
    <property type="term" value="C:membrane"/>
    <property type="evidence" value="ECO:0007669"/>
    <property type="project" value="InterPro"/>
</dbReference>
<sequence length="444" mass="51813">MLFDFNSEIYAWIRGGVLLASIYSLLFFIFNKRKQYLYYSLFLLCFFIYFLKNIVNSTYEFIYDYINYPILLLGLAAYIAFGRDILETKKRIPEWDQLVVLAMRFTFIVAFIFVAIELFLGNNYQEKAFIFLMPIITVFSILTYFVLPKIGGKHVTYFIIGSSSLMTLAITGYLLKVAFDNHYLENFGIQPKFLMYLGVVIEMIMTSLLIVNKFNSFENNKLRMEKELVSQSKEMADLKMTVLQTQMDPHFLYNSLNSINNFVLQYDKEKASDYITKFSRLIREVLKNSTNLTIPLEDDLGILGLYIKLEQMRMIGGFDYIVTVDESINLRNIQVPPLFMQPFIENAIWHGFNNKKDYKRINLSIYDEEDNIRCEIIDNGVGIKESEANAAKRKSNRKPFGLKASEDRIKLLHENQKVYVIIEDISNGKETGTKVTIKFPKKIL</sequence>
<keyword evidence="1" id="KW-1133">Transmembrane helix</keyword>
<feature type="transmembrane region" description="Helical" evidence="1">
    <location>
        <begin position="36"/>
        <end position="54"/>
    </location>
</feature>
<dbReference type="AlphaFoldDB" id="A0A3N4NWD5"/>
<gene>
    <name evidence="5" type="ORF">EGM88_08975</name>
</gene>
<dbReference type="InterPro" id="IPR003594">
    <property type="entry name" value="HATPase_dom"/>
</dbReference>
<dbReference type="InterPro" id="IPR011623">
    <property type="entry name" value="7TMR_DISM_rcpt_extracell_dom1"/>
</dbReference>
<keyword evidence="1" id="KW-0812">Transmembrane</keyword>
<dbReference type="Pfam" id="PF07695">
    <property type="entry name" value="7TMR-DISM_7TM"/>
    <property type="match status" value="1"/>
</dbReference>
<dbReference type="GO" id="GO:0000155">
    <property type="term" value="F:phosphorelay sensor kinase activity"/>
    <property type="evidence" value="ECO:0007669"/>
    <property type="project" value="InterPro"/>
</dbReference>
<feature type="transmembrane region" description="Helical" evidence="1">
    <location>
        <begin position="195"/>
        <end position="214"/>
    </location>
</feature>
<dbReference type="Pfam" id="PF06580">
    <property type="entry name" value="His_kinase"/>
    <property type="match status" value="1"/>
</dbReference>
<evidence type="ECO:0000259" key="4">
    <source>
        <dbReference type="Pfam" id="PF07695"/>
    </source>
</evidence>
<dbReference type="Proteomes" id="UP000270856">
    <property type="component" value="Unassembled WGS sequence"/>
</dbReference>
<feature type="domain" description="Histidine kinase/HSP90-like ATPase" evidence="2">
    <location>
        <begin position="342"/>
        <end position="442"/>
    </location>
</feature>
<evidence type="ECO:0000256" key="1">
    <source>
        <dbReference type="SAM" id="Phobius"/>
    </source>
</evidence>
<dbReference type="Gene3D" id="3.30.565.10">
    <property type="entry name" value="Histidine kinase-like ATPase, C-terminal domain"/>
    <property type="match status" value="1"/>
</dbReference>
<feature type="transmembrane region" description="Helical" evidence="1">
    <location>
        <begin position="12"/>
        <end position="29"/>
    </location>
</feature>
<feature type="domain" description="7TM-DISM receptor extracellular" evidence="4">
    <location>
        <begin position="13"/>
        <end position="211"/>
    </location>
</feature>
<dbReference type="PANTHER" id="PTHR34220:SF7">
    <property type="entry name" value="SENSOR HISTIDINE KINASE YPDA"/>
    <property type="match status" value="1"/>
</dbReference>
<keyword evidence="1" id="KW-0472">Membrane</keyword>
<evidence type="ECO:0000259" key="3">
    <source>
        <dbReference type="Pfam" id="PF06580"/>
    </source>
</evidence>
<dbReference type="RefSeq" id="WP_123897678.1">
    <property type="nucleotide sequence ID" value="NZ_RPFJ01000011.1"/>
</dbReference>
<accession>A0A3N4NWD5</accession>
<feature type="transmembrane region" description="Helical" evidence="1">
    <location>
        <begin position="66"/>
        <end position="86"/>
    </location>
</feature>
<feature type="transmembrane region" description="Helical" evidence="1">
    <location>
        <begin position="154"/>
        <end position="175"/>
    </location>
</feature>
<feature type="domain" description="Signal transduction histidine kinase internal region" evidence="3">
    <location>
        <begin position="239"/>
        <end position="314"/>
    </location>
</feature>
<dbReference type="InterPro" id="IPR010559">
    <property type="entry name" value="Sig_transdc_His_kin_internal"/>
</dbReference>
<comment type="caution">
    <text evidence="5">The sequence shown here is derived from an EMBL/GenBank/DDBJ whole genome shotgun (WGS) entry which is preliminary data.</text>
</comment>
<dbReference type="InterPro" id="IPR036890">
    <property type="entry name" value="HATPase_C_sf"/>
</dbReference>
<feature type="transmembrane region" description="Helical" evidence="1">
    <location>
        <begin position="98"/>
        <end position="116"/>
    </location>
</feature>